<dbReference type="InterPro" id="IPR017441">
    <property type="entry name" value="Protein_kinase_ATP_BS"/>
</dbReference>
<protein>
    <recommendedName>
        <fullName evidence="4">TPR-like protein</fullName>
    </recommendedName>
</protein>
<dbReference type="CDD" id="cd21037">
    <property type="entry name" value="MLKL_NTD"/>
    <property type="match status" value="1"/>
</dbReference>
<dbReference type="PRINTS" id="PR00364">
    <property type="entry name" value="DISEASERSIST"/>
</dbReference>
<dbReference type="InterPro" id="IPR027417">
    <property type="entry name" value="P-loop_NTPase"/>
</dbReference>
<dbReference type="Gene3D" id="1.25.40.10">
    <property type="entry name" value="Tetratricopeptide repeat domain"/>
    <property type="match status" value="1"/>
</dbReference>
<dbReference type="InterPro" id="IPR059179">
    <property type="entry name" value="MLKL-like_MCAfunc"/>
</dbReference>
<dbReference type="Proteomes" id="UP001219525">
    <property type="component" value="Unassembled WGS sequence"/>
</dbReference>
<keyword evidence="1" id="KW-0067">ATP-binding</keyword>
<dbReference type="Gene3D" id="3.40.50.300">
    <property type="entry name" value="P-loop containing nucleotide triphosphate hydrolases"/>
    <property type="match status" value="1"/>
</dbReference>
<keyword evidence="3" id="KW-1185">Reference proteome</keyword>
<dbReference type="PANTHER" id="PTHR47691">
    <property type="entry name" value="REGULATOR-RELATED"/>
    <property type="match status" value="1"/>
</dbReference>
<name>A0AAD6UNW5_9AGAR</name>
<sequence length="1032" mass="114294">MSSASRLDKLVQYTTVTATTVSDIAGNANVPFLEAAATGTTAILNTVQAYRDRSNEEQVTTMLEQIHEVLCAIIHLYVDCQTDGVLPPALSYDIVKFTETQQKIYGFMKSQQGIGKIKKFFKQFDPATQLKVCQEELQGSLAQFRLQTSGIAINKAAEMQKDAQRQHEELLAFLADHPDLTNSDLSSSVAGTLSNFGNSTGSLSILPAYPSIFHGRQCELSELVASLKSDSARIAILGAGGMGKTKLSIAALHDPDVAKKFTNRYFVPCQSNATRSDLVLSIASHVGVAKDPNLLRNVILHLMDGPPVLMILDNFETPWEPMSSRAAVEEVLSLLTDIPHLALVITMRGAERPGQVKWTRPFVQPLEPLEDSAALQTFHDIAGTDHEENLVYELLNLSGNLPLAVDLIANVVVYEGCATTVHRWKTESTRVVSDGCDKRSSLDISITLSFSSARMTRGAQALLSLLSILPNGLSNAELMHSDLPIADIHGAQTALIRTALAQVGPTNRLSALMPIREHVRGIYPPQQLLKTALRKYYQKVIDLWRAQMTQSSELNIQLFASFANMQTIFEDGLRSDLEAMDMTKTIQSTINLNRFSRIQYMATMPLMSLVEDIIVRFPTDRVYGDFFVENFTTSQLHQVHDPELQIILGIRHFDNNPDIEQKARWLNALGVYYSASQNNFETALEYHEKALDMMETLPHPTRTLRAVFLDISISLYDMGNLADGRTHARKSQQIAAVLGDQVGQALAFRQEVLCCIGLGFFHDAAQLCRQGFNADIVHNQILEAEIHLLKTEYPEACSIYKQIVCSTPPGYWKAIALLNIAVIDIARGAPAASVHINLRLDAAISSFTSLAWIWNYVDAVLMLREGDAAAARAILERLFRKSPNRFNTIFCLEQLASLDYGMYDCQTTLSWAAVYLGSALRSKDKLSTMKALKCLGQIAAAKGESSTAMSLFQVALDGFTFMDVHQWKADCMMRMSKIHLACSEVLRAKELFEAALPLFDRCMVQRPAYADDIALKLAGLHMQKEMLAETPA</sequence>
<dbReference type="GO" id="GO:0043531">
    <property type="term" value="F:ADP binding"/>
    <property type="evidence" value="ECO:0007669"/>
    <property type="project" value="InterPro"/>
</dbReference>
<dbReference type="SUPFAM" id="SSF52540">
    <property type="entry name" value="P-loop containing nucleoside triphosphate hydrolases"/>
    <property type="match status" value="1"/>
</dbReference>
<dbReference type="GO" id="GO:0005524">
    <property type="term" value="F:ATP binding"/>
    <property type="evidence" value="ECO:0007669"/>
    <property type="project" value="UniProtKB-UniRule"/>
</dbReference>
<comment type="caution">
    <text evidence="2">The sequence shown here is derived from an EMBL/GenBank/DDBJ whole genome shotgun (WGS) entry which is preliminary data.</text>
</comment>
<dbReference type="EMBL" id="JARJCW010000198">
    <property type="protein sequence ID" value="KAJ7187476.1"/>
    <property type="molecule type" value="Genomic_DNA"/>
</dbReference>
<evidence type="ECO:0000313" key="2">
    <source>
        <dbReference type="EMBL" id="KAJ7187476.1"/>
    </source>
</evidence>
<evidence type="ECO:0008006" key="4">
    <source>
        <dbReference type="Google" id="ProtNLM"/>
    </source>
</evidence>
<gene>
    <name evidence="2" type="ORF">GGX14DRAFT_611402</name>
</gene>
<evidence type="ECO:0000313" key="3">
    <source>
        <dbReference type="Proteomes" id="UP001219525"/>
    </source>
</evidence>
<dbReference type="AlphaFoldDB" id="A0AAD6UNW5"/>
<dbReference type="PROSITE" id="PS00107">
    <property type="entry name" value="PROTEIN_KINASE_ATP"/>
    <property type="match status" value="1"/>
</dbReference>
<accession>A0AAD6UNW5</accession>
<organism evidence="2 3">
    <name type="scientific">Mycena pura</name>
    <dbReference type="NCBI Taxonomy" id="153505"/>
    <lineage>
        <taxon>Eukaryota</taxon>
        <taxon>Fungi</taxon>
        <taxon>Dikarya</taxon>
        <taxon>Basidiomycota</taxon>
        <taxon>Agaricomycotina</taxon>
        <taxon>Agaricomycetes</taxon>
        <taxon>Agaricomycetidae</taxon>
        <taxon>Agaricales</taxon>
        <taxon>Marasmiineae</taxon>
        <taxon>Mycenaceae</taxon>
        <taxon>Mycena</taxon>
    </lineage>
</organism>
<dbReference type="SUPFAM" id="SSF48452">
    <property type="entry name" value="TPR-like"/>
    <property type="match status" value="1"/>
</dbReference>
<keyword evidence="1" id="KW-0547">Nucleotide-binding</keyword>
<proteinExistence type="predicted"/>
<evidence type="ECO:0000256" key="1">
    <source>
        <dbReference type="PROSITE-ProRule" id="PRU10141"/>
    </source>
</evidence>
<dbReference type="PANTHER" id="PTHR47691:SF3">
    <property type="entry name" value="HTH-TYPE TRANSCRIPTIONAL REGULATOR RV0890C-RELATED"/>
    <property type="match status" value="1"/>
</dbReference>
<feature type="binding site" evidence="1">
    <location>
        <position position="260"/>
    </location>
    <ligand>
        <name>ATP</name>
        <dbReference type="ChEBI" id="CHEBI:30616"/>
    </ligand>
</feature>
<dbReference type="InterPro" id="IPR011990">
    <property type="entry name" value="TPR-like_helical_dom_sf"/>
</dbReference>
<reference evidence="2" key="1">
    <citation type="submission" date="2023-03" db="EMBL/GenBank/DDBJ databases">
        <title>Massive genome expansion in bonnet fungi (Mycena s.s.) driven by repeated elements and novel gene families across ecological guilds.</title>
        <authorList>
            <consortium name="Lawrence Berkeley National Laboratory"/>
            <person name="Harder C.B."/>
            <person name="Miyauchi S."/>
            <person name="Viragh M."/>
            <person name="Kuo A."/>
            <person name="Thoen E."/>
            <person name="Andreopoulos B."/>
            <person name="Lu D."/>
            <person name="Skrede I."/>
            <person name="Drula E."/>
            <person name="Henrissat B."/>
            <person name="Morin E."/>
            <person name="Kohler A."/>
            <person name="Barry K."/>
            <person name="LaButti K."/>
            <person name="Morin E."/>
            <person name="Salamov A."/>
            <person name="Lipzen A."/>
            <person name="Mereny Z."/>
            <person name="Hegedus B."/>
            <person name="Baldrian P."/>
            <person name="Stursova M."/>
            <person name="Weitz H."/>
            <person name="Taylor A."/>
            <person name="Grigoriev I.V."/>
            <person name="Nagy L.G."/>
            <person name="Martin F."/>
            <person name="Kauserud H."/>
        </authorList>
    </citation>
    <scope>NUCLEOTIDE SEQUENCE</scope>
    <source>
        <strain evidence="2">9144</strain>
    </source>
</reference>